<comment type="cofactor">
    <cofactor evidence="1">
        <name>Ca(2+)</name>
        <dbReference type="ChEBI" id="CHEBI:29108"/>
    </cofactor>
</comment>
<protein>
    <submittedName>
        <fullName evidence="14">S8 family serine peptidase</fullName>
    </submittedName>
</protein>
<sequence>MGKKRLATSILASATIAFTLFNSTHVQATEQVSPQVIQGNYEKGELIIQFNRLLTEAEREVIYQKYGLTEESTLQDGLFANVTIEDHHQLKAVAEALMQEKEIASAEPNYHMTTEYKPNDHYYNRQWFHSKINAPYSWNRTRGDSQLTVAVIDGGIDMSHPEFKGRLVKPYNAVTNSTTFAPDDHGTHVAGIIGAAMDGAGTAGVAPGVKIMPINVFDGEYAESYDISKAIIYAADQGADVLNLSLGSYSYSSVVEYAVNYAYKKGAVVVAAAGNDSTSTPMYPASHSSVISVSATNAKDKIADFSNYGRYINVSAPGEGILSTVTDNAYAYMDGTSMAAPVVSGEAALILSKNPFLTPNQVVKIIYSSTRDLGKKGWDSYYGMGRIDTYQALKMTPEPMGNISLSSTQIKAGKNVRAGLSVRGNVRGTVSIEDANGKTVNTLIRNQLPQKGGFVVYWNGKLQDGSYAKPGEYKIVFRVSDNRQSMVKKAAVKVVPN</sequence>
<feature type="active site" description="Charge relay system" evidence="9">
    <location>
        <position position="185"/>
    </location>
</feature>
<dbReference type="InterPro" id="IPR023828">
    <property type="entry name" value="Peptidase_S8_Ser-AS"/>
</dbReference>
<dbReference type="RefSeq" id="WP_338751748.1">
    <property type="nucleotide sequence ID" value="NZ_CP147404.1"/>
</dbReference>
<evidence type="ECO:0000256" key="2">
    <source>
        <dbReference type="ARBA" id="ARBA00004613"/>
    </source>
</evidence>
<feature type="signal peptide" evidence="10">
    <location>
        <begin position="1"/>
        <end position="28"/>
    </location>
</feature>
<dbReference type="Proteomes" id="UP001387364">
    <property type="component" value="Chromosome"/>
</dbReference>
<keyword evidence="7 9" id="KW-0720">Serine protease</keyword>
<dbReference type="Pfam" id="PF00082">
    <property type="entry name" value="Peptidase_S8"/>
    <property type="match status" value="1"/>
</dbReference>
<dbReference type="PANTHER" id="PTHR43806">
    <property type="entry name" value="PEPTIDASE S8"/>
    <property type="match status" value="1"/>
</dbReference>
<feature type="domain" description="FlgD/Vpr Ig-like" evidence="12">
    <location>
        <begin position="426"/>
        <end position="476"/>
    </location>
</feature>
<evidence type="ECO:0000313" key="15">
    <source>
        <dbReference type="Proteomes" id="UP001387364"/>
    </source>
</evidence>
<dbReference type="InterPro" id="IPR054399">
    <property type="entry name" value="Fervidolysin-like_N_prodom"/>
</dbReference>
<evidence type="ECO:0000259" key="12">
    <source>
        <dbReference type="Pfam" id="PF13860"/>
    </source>
</evidence>
<dbReference type="Gene3D" id="2.60.40.4070">
    <property type="match status" value="1"/>
</dbReference>
<evidence type="ECO:0000256" key="8">
    <source>
        <dbReference type="ARBA" id="ARBA00022837"/>
    </source>
</evidence>
<keyword evidence="4" id="KW-0964">Secreted</keyword>
<evidence type="ECO:0000256" key="9">
    <source>
        <dbReference type="PROSITE-ProRule" id="PRU01240"/>
    </source>
</evidence>
<feature type="active site" description="Charge relay system" evidence="9">
    <location>
        <position position="337"/>
    </location>
</feature>
<feature type="active site" description="Charge relay system" evidence="9">
    <location>
        <position position="153"/>
    </location>
</feature>
<feature type="domain" description="Fervidolysin-like N-terminal prodomain" evidence="13">
    <location>
        <begin position="29"/>
        <end position="109"/>
    </location>
</feature>
<dbReference type="Pfam" id="PF22148">
    <property type="entry name" value="Fervidolysin_NPro-like"/>
    <property type="match status" value="1"/>
</dbReference>
<dbReference type="InterPro" id="IPR050131">
    <property type="entry name" value="Peptidase_S8_subtilisin-like"/>
</dbReference>
<evidence type="ECO:0000256" key="5">
    <source>
        <dbReference type="ARBA" id="ARBA00022670"/>
    </source>
</evidence>
<dbReference type="InterPro" id="IPR000209">
    <property type="entry name" value="Peptidase_S8/S53_dom"/>
</dbReference>
<comment type="similarity">
    <text evidence="3 9">Belongs to the peptidase S8 family.</text>
</comment>
<keyword evidence="10" id="KW-0732">Signal</keyword>
<evidence type="ECO:0000256" key="7">
    <source>
        <dbReference type="ARBA" id="ARBA00022825"/>
    </source>
</evidence>
<dbReference type="Gene3D" id="3.40.50.200">
    <property type="entry name" value="Peptidase S8/S53 domain"/>
    <property type="match status" value="1"/>
</dbReference>
<dbReference type="Pfam" id="PF13860">
    <property type="entry name" value="FlgD_ig"/>
    <property type="match status" value="1"/>
</dbReference>
<feature type="domain" description="Peptidase S8/S53" evidence="11">
    <location>
        <begin position="145"/>
        <end position="385"/>
    </location>
</feature>
<evidence type="ECO:0000256" key="6">
    <source>
        <dbReference type="ARBA" id="ARBA00022801"/>
    </source>
</evidence>
<name>A0ABZ2N682_9BACI</name>
<keyword evidence="5 9" id="KW-0645">Protease</keyword>
<evidence type="ECO:0000313" key="14">
    <source>
        <dbReference type="EMBL" id="WXB92835.1"/>
    </source>
</evidence>
<dbReference type="InterPro" id="IPR022398">
    <property type="entry name" value="Peptidase_S8_His-AS"/>
</dbReference>
<evidence type="ECO:0000256" key="3">
    <source>
        <dbReference type="ARBA" id="ARBA00011073"/>
    </source>
</evidence>
<dbReference type="PROSITE" id="PS51892">
    <property type="entry name" value="SUBTILASE"/>
    <property type="match status" value="1"/>
</dbReference>
<dbReference type="PRINTS" id="PR00723">
    <property type="entry name" value="SUBTILISIN"/>
</dbReference>
<dbReference type="PROSITE" id="PS00137">
    <property type="entry name" value="SUBTILASE_HIS"/>
    <property type="match status" value="1"/>
</dbReference>
<proteinExistence type="inferred from homology"/>
<dbReference type="CDD" id="cd07484">
    <property type="entry name" value="Peptidases_S8_Thermitase_like"/>
    <property type="match status" value="1"/>
</dbReference>
<evidence type="ECO:0000256" key="4">
    <source>
        <dbReference type="ARBA" id="ARBA00022525"/>
    </source>
</evidence>
<keyword evidence="8" id="KW-0106">Calcium</keyword>
<dbReference type="EMBL" id="CP147404">
    <property type="protein sequence ID" value="WXB92835.1"/>
    <property type="molecule type" value="Genomic_DNA"/>
</dbReference>
<dbReference type="PROSITE" id="PS00138">
    <property type="entry name" value="SUBTILASE_SER"/>
    <property type="match status" value="1"/>
</dbReference>
<reference evidence="14 15" key="1">
    <citation type="submission" date="2024-02" db="EMBL/GenBank/DDBJ databases">
        <title>Seven novel Bacillus-like species.</title>
        <authorList>
            <person name="Liu G."/>
        </authorList>
    </citation>
    <scope>NUCLEOTIDE SEQUENCE [LARGE SCALE GENOMIC DNA]</scope>
    <source>
        <strain evidence="14 15">FJAT-52991</strain>
    </source>
</reference>
<evidence type="ECO:0000256" key="10">
    <source>
        <dbReference type="SAM" id="SignalP"/>
    </source>
</evidence>
<keyword evidence="6 9" id="KW-0378">Hydrolase</keyword>
<feature type="chain" id="PRO_5047353594" evidence="10">
    <location>
        <begin position="29"/>
        <end position="497"/>
    </location>
</feature>
<dbReference type="PANTHER" id="PTHR43806:SF11">
    <property type="entry name" value="CEREVISIN-RELATED"/>
    <property type="match status" value="1"/>
</dbReference>
<evidence type="ECO:0000259" key="11">
    <source>
        <dbReference type="Pfam" id="PF00082"/>
    </source>
</evidence>
<dbReference type="InterPro" id="IPR034084">
    <property type="entry name" value="Thermitase-like_dom"/>
</dbReference>
<dbReference type="InterPro" id="IPR015500">
    <property type="entry name" value="Peptidase_S8_subtilisin-rel"/>
</dbReference>
<evidence type="ECO:0000256" key="1">
    <source>
        <dbReference type="ARBA" id="ARBA00001913"/>
    </source>
</evidence>
<dbReference type="SUPFAM" id="SSF52743">
    <property type="entry name" value="Subtilisin-like"/>
    <property type="match status" value="1"/>
</dbReference>
<keyword evidence="15" id="KW-1185">Reference proteome</keyword>
<accession>A0ABZ2N682</accession>
<comment type="subcellular location">
    <subcellularLocation>
        <location evidence="2">Secreted</location>
    </subcellularLocation>
</comment>
<dbReference type="InterPro" id="IPR025965">
    <property type="entry name" value="FlgD/Vpr_Ig-like"/>
</dbReference>
<dbReference type="InterPro" id="IPR036852">
    <property type="entry name" value="Peptidase_S8/S53_dom_sf"/>
</dbReference>
<evidence type="ECO:0000259" key="13">
    <source>
        <dbReference type="Pfam" id="PF22148"/>
    </source>
</evidence>
<gene>
    <name evidence="14" type="ORF">WDJ61_16660</name>
</gene>
<organism evidence="14 15">
    <name type="scientific">Bacillus kandeliae</name>
    <dbReference type="NCBI Taxonomy" id="3129297"/>
    <lineage>
        <taxon>Bacteria</taxon>
        <taxon>Bacillati</taxon>
        <taxon>Bacillota</taxon>
        <taxon>Bacilli</taxon>
        <taxon>Bacillales</taxon>
        <taxon>Bacillaceae</taxon>
        <taxon>Bacillus</taxon>
    </lineage>
</organism>